<feature type="domain" description="DUF4136" evidence="1">
    <location>
        <begin position="27"/>
        <end position="186"/>
    </location>
</feature>
<dbReference type="RefSeq" id="WP_084122897.1">
    <property type="nucleotide sequence ID" value="NZ_LT838813.1"/>
</dbReference>
<evidence type="ECO:0000313" key="2">
    <source>
        <dbReference type="EMBL" id="SMD45942.1"/>
    </source>
</evidence>
<sequence length="192" mass="22735">MKHTFILIAGLFLIISGCISQKDYVADSDFNYSGKFKRYKTYGFVRNPFQDSTDYYQAIERTISSRLGSQGYRQKDEQPDLLINYKIFTDEVKYRGYDQPNFDFWLQRRAEIVDLTEEEEKENREKDETYNKVKYTENNGLLVIFVIDNKKGNTIWQGYTAAYFDLVSPDVSTELTKATYRVMDQFRVLTRN</sequence>
<dbReference type="Proteomes" id="UP000192333">
    <property type="component" value="Chromosome I"/>
</dbReference>
<dbReference type="AlphaFoldDB" id="A0A1W2HB34"/>
<dbReference type="Gene3D" id="3.30.160.670">
    <property type="match status" value="1"/>
</dbReference>
<dbReference type="Pfam" id="PF13590">
    <property type="entry name" value="DUF4136"/>
    <property type="match status" value="1"/>
</dbReference>
<name>A0A1W2HB34_9BACT</name>
<dbReference type="OrthoDB" id="875766at2"/>
<evidence type="ECO:0000313" key="3">
    <source>
        <dbReference type="Proteomes" id="UP000192333"/>
    </source>
</evidence>
<protein>
    <recommendedName>
        <fullName evidence="1">DUF4136 domain-containing protein</fullName>
    </recommendedName>
</protein>
<reference evidence="3" key="1">
    <citation type="submission" date="2017-04" db="EMBL/GenBank/DDBJ databases">
        <authorList>
            <person name="Varghese N."/>
            <person name="Submissions S."/>
        </authorList>
    </citation>
    <scope>NUCLEOTIDE SEQUENCE [LARGE SCALE GENOMIC DNA]</scope>
    <source>
        <strain evidence="3">DSM 16537</strain>
    </source>
</reference>
<organism evidence="2 3">
    <name type="scientific">Aquiflexum balticum DSM 16537</name>
    <dbReference type="NCBI Taxonomy" id="758820"/>
    <lineage>
        <taxon>Bacteria</taxon>
        <taxon>Pseudomonadati</taxon>
        <taxon>Bacteroidota</taxon>
        <taxon>Cytophagia</taxon>
        <taxon>Cytophagales</taxon>
        <taxon>Cyclobacteriaceae</taxon>
        <taxon>Aquiflexum</taxon>
    </lineage>
</organism>
<gene>
    <name evidence="2" type="ORF">SAMN00777080_4615</name>
</gene>
<proteinExistence type="predicted"/>
<keyword evidence="3" id="KW-1185">Reference proteome</keyword>
<dbReference type="EMBL" id="LT838813">
    <property type="protein sequence ID" value="SMD45942.1"/>
    <property type="molecule type" value="Genomic_DNA"/>
</dbReference>
<dbReference type="STRING" id="758820.SAMN00777080_4615"/>
<dbReference type="InterPro" id="IPR025411">
    <property type="entry name" value="DUF4136"/>
</dbReference>
<dbReference type="PROSITE" id="PS51257">
    <property type="entry name" value="PROKAR_LIPOPROTEIN"/>
    <property type="match status" value="1"/>
</dbReference>
<evidence type="ECO:0000259" key="1">
    <source>
        <dbReference type="Pfam" id="PF13590"/>
    </source>
</evidence>
<accession>A0A1W2HB34</accession>